<dbReference type="AlphaFoldDB" id="A0A653DX41"/>
<name>A0A653DX41_CALMS</name>
<reference evidence="2 3" key="1">
    <citation type="submission" date="2019-01" db="EMBL/GenBank/DDBJ databases">
        <authorList>
            <person name="Sayadi A."/>
        </authorList>
    </citation>
    <scope>NUCLEOTIDE SEQUENCE [LARGE SCALE GENOMIC DNA]</scope>
</reference>
<keyword evidence="3" id="KW-1185">Reference proteome</keyword>
<feature type="compositionally biased region" description="Polar residues" evidence="1">
    <location>
        <begin position="42"/>
        <end position="59"/>
    </location>
</feature>
<dbReference type="OrthoDB" id="6772657at2759"/>
<dbReference type="PANTHER" id="PTHR47027:SF8">
    <property type="entry name" value="RIBONUCLEASE H"/>
    <property type="match status" value="1"/>
</dbReference>
<dbReference type="PANTHER" id="PTHR47027">
    <property type="entry name" value="REVERSE TRANSCRIPTASE DOMAIN-CONTAINING PROTEIN"/>
    <property type="match status" value="1"/>
</dbReference>
<dbReference type="EMBL" id="CAACVG010015627">
    <property type="protein sequence ID" value="VEN64632.1"/>
    <property type="molecule type" value="Genomic_DNA"/>
</dbReference>
<sequence>MVYLTPIIPLFSRSGLEGFIGWQISQAQTGFVKGRGTRERVWSNSNQKRSSSGMQQHSASYGLGTNYNRTKVIIVDREHDNHQEIKSIGRCKVLQSFVYLGSLIDNSGSCANEIRRGIQQARVAMTKLTKISHDHNIAKATKMSLLQSLVFSIFLYASETWSVKKADRARIDAFEMWT</sequence>
<organism evidence="2 3">
    <name type="scientific">Callosobruchus maculatus</name>
    <name type="common">Southern cowpea weevil</name>
    <name type="synonym">Pulse bruchid</name>
    <dbReference type="NCBI Taxonomy" id="64391"/>
    <lineage>
        <taxon>Eukaryota</taxon>
        <taxon>Metazoa</taxon>
        <taxon>Ecdysozoa</taxon>
        <taxon>Arthropoda</taxon>
        <taxon>Hexapoda</taxon>
        <taxon>Insecta</taxon>
        <taxon>Pterygota</taxon>
        <taxon>Neoptera</taxon>
        <taxon>Endopterygota</taxon>
        <taxon>Coleoptera</taxon>
        <taxon>Polyphaga</taxon>
        <taxon>Cucujiformia</taxon>
        <taxon>Chrysomeloidea</taxon>
        <taxon>Chrysomelidae</taxon>
        <taxon>Bruchinae</taxon>
        <taxon>Bruchini</taxon>
        <taxon>Callosobruchus</taxon>
    </lineage>
</organism>
<evidence type="ECO:0000313" key="2">
    <source>
        <dbReference type="EMBL" id="VEN64632.1"/>
    </source>
</evidence>
<protein>
    <recommendedName>
        <fullName evidence="4">Reverse transcriptase domain-containing protein</fullName>
    </recommendedName>
</protein>
<evidence type="ECO:0000256" key="1">
    <source>
        <dbReference type="SAM" id="MobiDB-lite"/>
    </source>
</evidence>
<feature type="region of interest" description="Disordered" evidence="1">
    <location>
        <begin position="35"/>
        <end position="59"/>
    </location>
</feature>
<gene>
    <name evidence="2" type="ORF">CALMAC_LOCUS21115</name>
</gene>
<evidence type="ECO:0000313" key="3">
    <source>
        <dbReference type="Proteomes" id="UP000410492"/>
    </source>
</evidence>
<proteinExistence type="predicted"/>
<dbReference type="Proteomes" id="UP000410492">
    <property type="component" value="Unassembled WGS sequence"/>
</dbReference>
<accession>A0A653DX41</accession>
<evidence type="ECO:0008006" key="4">
    <source>
        <dbReference type="Google" id="ProtNLM"/>
    </source>
</evidence>